<protein>
    <submittedName>
        <fullName evidence="2">Uncharacterized protein</fullName>
    </submittedName>
</protein>
<keyword evidence="3" id="KW-1185">Reference proteome</keyword>
<organism evidence="2 3">
    <name type="scientific">Thalictrum thalictroides</name>
    <name type="common">Rue-anemone</name>
    <name type="synonym">Anemone thalictroides</name>
    <dbReference type="NCBI Taxonomy" id="46969"/>
    <lineage>
        <taxon>Eukaryota</taxon>
        <taxon>Viridiplantae</taxon>
        <taxon>Streptophyta</taxon>
        <taxon>Embryophyta</taxon>
        <taxon>Tracheophyta</taxon>
        <taxon>Spermatophyta</taxon>
        <taxon>Magnoliopsida</taxon>
        <taxon>Ranunculales</taxon>
        <taxon>Ranunculaceae</taxon>
        <taxon>Thalictroideae</taxon>
        <taxon>Thalictrum</taxon>
    </lineage>
</organism>
<accession>A0A7J6XEV4</accession>
<name>A0A7J6XEV4_THATH</name>
<evidence type="ECO:0000313" key="2">
    <source>
        <dbReference type="EMBL" id="KAF5207458.1"/>
    </source>
</evidence>
<comment type="caution">
    <text evidence="2">The sequence shown here is derived from an EMBL/GenBank/DDBJ whole genome shotgun (WGS) entry which is preliminary data.</text>
</comment>
<dbReference type="AlphaFoldDB" id="A0A7J6XEV4"/>
<feature type="region of interest" description="Disordered" evidence="1">
    <location>
        <begin position="1"/>
        <end position="70"/>
    </location>
</feature>
<dbReference type="EMBL" id="JABWDY010001403">
    <property type="protein sequence ID" value="KAF5207458.1"/>
    <property type="molecule type" value="Genomic_DNA"/>
</dbReference>
<sequence>MYGSTHCGENNDGDEEAASSNHASEGDDDEEVAESSHIEEGVNDNIEVVDVIEQDPVGSSSNHIENESDS</sequence>
<proteinExistence type="predicted"/>
<evidence type="ECO:0000256" key="1">
    <source>
        <dbReference type="SAM" id="MobiDB-lite"/>
    </source>
</evidence>
<reference evidence="2 3" key="1">
    <citation type="submission" date="2020-06" db="EMBL/GenBank/DDBJ databases">
        <title>Transcriptomic and genomic resources for Thalictrum thalictroides and T. hernandezii: Facilitating candidate gene discovery in an emerging model plant lineage.</title>
        <authorList>
            <person name="Arias T."/>
            <person name="Riano-Pachon D.M."/>
            <person name="Di Stilio V.S."/>
        </authorList>
    </citation>
    <scope>NUCLEOTIDE SEQUENCE [LARGE SCALE GENOMIC DNA]</scope>
    <source>
        <strain evidence="3">cv. WT478/WT964</strain>
        <tissue evidence="2">Leaves</tissue>
    </source>
</reference>
<evidence type="ECO:0000313" key="3">
    <source>
        <dbReference type="Proteomes" id="UP000554482"/>
    </source>
</evidence>
<gene>
    <name evidence="2" type="ORF">FRX31_002955</name>
</gene>
<dbReference type="Proteomes" id="UP000554482">
    <property type="component" value="Unassembled WGS sequence"/>
</dbReference>